<dbReference type="PANTHER" id="PTHR44196:SF1">
    <property type="entry name" value="DEHYDROGENASE_REDUCTASE SDR FAMILY MEMBER 7B"/>
    <property type="match status" value="1"/>
</dbReference>
<dbReference type="PROSITE" id="PS51257">
    <property type="entry name" value="PROKAR_LIPOPROTEIN"/>
    <property type="match status" value="1"/>
</dbReference>
<dbReference type="RefSeq" id="WP_114791264.1">
    <property type="nucleotide sequence ID" value="NZ_CP139960.1"/>
</dbReference>
<protein>
    <submittedName>
        <fullName evidence="6">SDR family NAD(P)-dependent oxidoreductase</fullName>
    </submittedName>
</protein>
<keyword evidence="5" id="KW-0732">Signal</keyword>
<keyword evidence="7" id="KW-1185">Reference proteome</keyword>
<accession>A0ABZ0W5K4</accession>
<organism evidence="6 7">
    <name type="scientific">Niabella yanshanensis</name>
    <dbReference type="NCBI Taxonomy" id="577386"/>
    <lineage>
        <taxon>Bacteria</taxon>
        <taxon>Pseudomonadati</taxon>
        <taxon>Bacteroidota</taxon>
        <taxon>Chitinophagia</taxon>
        <taxon>Chitinophagales</taxon>
        <taxon>Chitinophagaceae</taxon>
        <taxon>Niabella</taxon>
    </lineage>
</organism>
<comment type="similarity">
    <text evidence="1 3">Belongs to the short-chain dehydrogenases/reductases (SDR) family.</text>
</comment>
<reference evidence="6 7" key="1">
    <citation type="submission" date="2023-12" db="EMBL/GenBank/DDBJ databases">
        <title>Genome sequencing and assembly of bacterial species from a model synthetic community.</title>
        <authorList>
            <person name="Hogle S.L."/>
        </authorList>
    </citation>
    <scope>NUCLEOTIDE SEQUENCE [LARGE SCALE GENOMIC DNA]</scope>
    <source>
        <strain evidence="6 7">HAMBI_3031</strain>
    </source>
</reference>
<evidence type="ECO:0000256" key="4">
    <source>
        <dbReference type="SAM" id="MobiDB-lite"/>
    </source>
</evidence>
<evidence type="ECO:0000313" key="7">
    <source>
        <dbReference type="Proteomes" id="UP001325680"/>
    </source>
</evidence>
<dbReference type="Gene3D" id="3.40.50.720">
    <property type="entry name" value="NAD(P)-binding Rossmann-like Domain"/>
    <property type="match status" value="1"/>
</dbReference>
<dbReference type="EMBL" id="CP139960">
    <property type="protein sequence ID" value="WQD38512.1"/>
    <property type="molecule type" value="Genomic_DNA"/>
</dbReference>
<dbReference type="PRINTS" id="PR00080">
    <property type="entry name" value="SDRFAMILY"/>
</dbReference>
<evidence type="ECO:0000313" key="6">
    <source>
        <dbReference type="EMBL" id="WQD38512.1"/>
    </source>
</evidence>
<gene>
    <name evidence="6" type="ORF">U0035_22830</name>
</gene>
<evidence type="ECO:0000256" key="3">
    <source>
        <dbReference type="RuleBase" id="RU000363"/>
    </source>
</evidence>
<proteinExistence type="inferred from homology"/>
<sequence length="340" mass="36911">MKHVSLFNILLLILLGSAFTACKTQSPGTAKRQQLSGKVIVITGASSGLGRGIALEAGRSKATVVLASRNKAELEKVAEEITVLGGKALVAPTDVSIEADIKSLSEQVVDRFGRIDVWINNAGIAVLGRYWEIPLEDQLRVVNVNLKGVMSGSYYALNQFKKQNAGVLINISSVEAEIPTAYQAAYSISKSGVRTLGNTLRQELRLAGYKNIKVVTILPYALDTPLWDHAGVFTGHAPRMIAMDDPQKAVNTVMHAIFSNRRELAVGWKARLSINAHRGFPGMIERAGSNIVHKYQAEITPPMPPTKGNLYESLPTPGVDGGIRERMKIEKKQRKSGSSQ</sequence>
<feature type="compositionally biased region" description="Basic residues" evidence="4">
    <location>
        <begin position="331"/>
        <end position="340"/>
    </location>
</feature>
<dbReference type="Proteomes" id="UP001325680">
    <property type="component" value="Chromosome"/>
</dbReference>
<dbReference type="InterPro" id="IPR036291">
    <property type="entry name" value="NAD(P)-bd_dom_sf"/>
</dbReference>
<feature type="signal peptide" evidence="5">
    <location>
        <begin position="1"/>
        <end position="20"/>
    </location>
</feature>
<dbReference type="PRINTS" id="PR00081">
    <property type="entry name" value="GDHRDH"/>
</dbReference>
<dbReference type="SUPFAM" id="SSF51735">
    <property type="entry name" value="NAD(P)-binding Rossmann-fold domains"/>
    <property type="match status" value="1"/>
</dbReference>
<name>A0ABZ0W5K4_9BACT</name>
<evidence type="ECO:0000256" key="5">
    <source>
        <dbReference type="SAM" id="SignalP"/>
    </source>
</evidence>
<feature type="chain" id="PRO_5046723882" evidence="5">
    <location>
        <begin position="21"/>
        <end position="340"/>
    </location>
</feature>
<dbReference type="InterPro" id="IPR002347">
    <property type="entry name" value="SDR_fam"/>
</dbReference>
<feature type="region of interest" description="Disordered" evidence="4">
    <location>
        <begin position="302"/>
        <end position="340"/>
    </location>
</feature>
<dbReference type="InterPro" id="IPR020904">
    <property type="entry name" value="Sc_DH/Rdtase_CS"/>
</dbReference>
<evidence type="ECO:0000256" key="2">
    <source>
        <dbReference type="ARBA" id="ARBA00023002"/>
    </source>
</evidence>
<dbReference type="PROSITE" id="PS00061">
    <property type="entry name" value="ADH_SHORT"/>
    <property type="match status" value="1"/>
</dbReference>
<keyword evidence="2" id="KW-0560">Oxidoreductase</keyword>
<dbReference type="PANTHER" id="PTHR44196">
    <property type="entry name" value="DEHYDROGENASE/REDUCTASE SDR FAMILY MEMBER 7B"/>
    <property type="match status" value="1"/>
</dbReference>
<evidence type="ECO:0000256" key="1">
    <source>
        <dbReference type="ARBA" id="ARBA00006484"/>
    </source>
</evidence>
<dbReference type="Pfam" id="PF00106">
    <property type="entry name" value="adh_short"/>
    <property type="match status" value="1"/>
</dbReference>